<dbReference type="SUPFAM" id="SSF82607">
    <property type="entry name" value="YbaB-like"/>
    <property type="match status" value="1"/>
</dbReference>
<dbReference type="NCBIfam" id="TIGR00103">
    <property type="entry name" value="DNA_YbaB_EbfC"/>
    <property type="match status" value="1"/>
</dbReference>
<dbReference type="Proteomes" id="UP000028926">
    <property type="component" value="Chromosome"/>
</dbReference>
<reference evidence="4 5" key="1">
    <citation type="submission" date="2014-07" db="EMBL/GenBank/DDBJ databases">
        <title>Comparative genomic insights into amoeba endosymbionts belonging to the families of Holosporaceae and Candidatus Midichloriaceae within Rickettsiales.</title>
        <authorList>
            <person name="Wang Z."/>
            <person name="Wu M."/>
        </authorList>
    </citation>
    <scope>NUCLEOTIDE SEQUENCE [LARGE SCALE GENOMIC DNA]</scope>
    <source>
        <strain evidence="4">PRA3</strain>
    </source>
</reference>
<accession>A0A077B2E9</accession>
<keyword evidence="1 2" id="KW-0238">DNA-binding</keyword>
<dbReference type="OrthoDB" id="9803080at2"/>
<dbReference type="GO" id="GO:0003677">
    <property type="term" value="F:DNA binding"/>
    <property type="evidence" value="ECO:0007669"/>
    <property type="project" value="UniProtKB-UniRule"/>
</dbReference>
<organism evidence="4 5">
    <name type="scientific">Candidatus Odyssella acanthamoebae</name>
    <dbReference type="NCBI Taxonomy" id="91604"/>
    <lineage>
        <taxon>Bacteria</taxon>
        <taxon>Pseudomonadati</taxon>
        <taxon>Pseudomonadota</taxon>
        <taxon>Alphaproteobacteria</taxon>
        <taxon>Holosporales</taxon>
        <taxon>Candidatus Paracaedibacteraceae</taxon>
        <taxon>Candidatus Odyssella</taxon>
    </lineage>
</organism>
<dbReference type="AlphaFoldDB" id="A0A077B2E9"/>
<dbReference type="PIRSF" id="PIRSF004555">
    <property type="entry name" value="UCP004555"/>
    <property type="match status" value="1"/>
</dbReference>
<protein>
    <recommendedName>
        <fullName evidence="2">Nucleoid-associated protein ID47_11170</fullName>
    </recommendedName>
</protein>
<keyword evidence="5" id="KW-1185">Reference proteome</keyword>
<evidence type="ECO:0000313" key="5">
    <source>
        <dbReference type="Proteomes" id="UP000028926"/>
    </source>
</evidence>
<dbReference type="EMBL" id="CP008941">
    <property type="protein sequence ID" value="AIK97170.1"/>
    <property type="molecule type" value="Genomic_DNA"/>
</dbReference>
<comment type="similarity">
    <text evidence="2">Belongs to the YbaB/EbfC family.</text>
</comment>
<dbReference type="STRING" id="91604.ID47_11170"/>
<dbReference type="PANTHER" id="PTHR33449">
    <property type="entry name" value="NUCLEOID-ASSOCIATED PROTEIN YBAB"/>
    <property type="match status" value="1"/>
</dbReference>
<dbReference type="HAMAP" id="MF_00274">
    <property type="entry name" value="DNA_YbaB_EbfC"/>
    <property type="match status" value="1"/>
</dbReference>
<evidence type="ECO:0000313" key="4">
    <source>
        <dbReference type="EMBL" id="AIK97170.1"/>
    </source>
</evidence>
<keyword evidence="2" id="KW-0963">Cytoplasm</keyword>
<gene>
    <name evidence="4" type="ORF">ID47_11170</name>
</gene>
<dbReference type="GO" id="GO:0005829">
    <property type="term" value="C:cytosol"/>
    <property type="evidence" value="ECO:0007669"/>
    <property type="project" value="TreeGrafter"/>
</dbReference>
<name>A0A077B2E9_9PROT</name>
<dbReference type="eggNOG" id="COG0718">
    <property type="taxonomic scope" value="Bacteria"/>
</dbReference>
<comment type="subcellular location">
    <subcellularLocation>
        <location evidence="2">Cytoplasm</location>
        <location evidence="2">Nucleoid</location>
    </subcellularLocation>
</comment>
<comment type="subunit">
    <text evidence="2">Homodimer.</text>
</comment>
<dbReference type="InterPro" id="IPR036894">
    <property type="entry name" value="YbaB-like_sf"/>
</dbReference>
<comment type="function">
    <text evidence="2">Binds to DNA and alters its conformation. May be involved in regulation of gene expression, nucleoid organization and DNA protection.</text>
</comment>
<keyword evidence="3" id="KW-0175">Coiled coil</keyword>
<dbReference type="Pfam" id="PF02575">
    <property type="entry name" value="YbaB_DNA_bd"/>
    <property type="match status" value="1"/>
</dbReference>
<evidence type="ECO:0000256" key="2">
    <source>
        <dbReference type="HAMAP-Rule" id="MF_00274"/>
    </source>
</evidence>
<dbReference type="KEGG" id="paca:ID47_11170"/>
<dbReference type="PANTHER" id="PTHR33449:SF1">
    <property type="entry name" value="NUCLEOID-ASSOCIATED PROTEIN YBAB"/>
    <property type="match status" value="1"/>
</dbReference>
<dbReference type="RefSeq" id="WP_038466365.1">
    <property type="nucleotide sequence ID" value="NZ_CP008941.1"/>
</dbReference>
<dbReference type="GO" id="GO:0043590">
    <property type="term" value="C:bacterial nucleoid"/>
    <property type="evidence" value="ECO:0007669"/>
    <property type="project" value="UniProtKB-UniRule"/>
</dbReference>
<sequence length="106" mass="11643">MKNIGQLMKQAQQMQQKMADMQQKMEQTEIIGASGAGLVQVTINGKSEMRSLKIDPSLVDPQEIDVLEDLIVAAFNDAKSKLESQMSEEMGKITGGMNIPGMKLPF</sequence>
<evidence type="ECO:0000256" key="3">
    <source>
        <dbReference type="SAM" id="Coils"/>
    </source>
</evidence>
<dbReference type="HOGENOM" id="CLU_140930_0_1_5"/>
<dbReference type="Gene3D" id="3.30.1310.10">
    <property type="entry name" value="Nucleoid-associated protein YbaB-like domain"/>
    <property type="match status" value="1"/>
</dbReference>
<feature type="coiled-coil region" evidence="3">
    <location>
        <begin position="4"/>
        <end position="31"/>
    </location>
</feature>
<proteinExistence type="inferred from homology"/>
<evidence type="ECO:0000256" key="1">
    <source>
        <dbReference type="ARBA" id="ARBA00023125"/>
    </source>
</evidence>
<dbReference type="InterPro" id="IPR004401">
    <property type="entry name" value="YbaB/EbfC"/>
</dbReference>